<dbReference type="RefSeq" id="WP_152192235.1">
    <property type="nucleotide sequence ID" value="NZ_WFKI01000081.1"/>
</dbReference>
<dbReference type="EMBL" id="WFKJ01000075">
    <property type="protein sequence ID" value="KAB7886605.1"/>
    <property type="molecule type" value="Genomic_DNA"/>
</dbReference>
<dbReference type="AlphaFoldDB" id="A0A6L4WN89"/>
<protein>
    <submittedName>
        <fullName evidence="1">Uncharacterized protein</fullName>
    </submittedName>
</protein>
<evidence type="ECO:0000313" key="2">
    <source>
        <dbReference type="EMBL" id="KAB7886605.1"/>
    </source>
</evidence>
<evidence type="ECO:0000313" key="3">
    <source>
        <dbReference type="Proteomes" id="UP000461010"/>
    </source>
</evidence>
<reference evidence="3 4" key="1">
    <citation type="submission" date="2019-10" db="EMBL/GenBank/DDBJ databases">
        <title>Poseidonibacter ostreae sp. nov., isolated from the gut of the Ostrea denselamellosa.</title>
        <authorList>
            <person name="Choi A."/>
        </authorList>
    </citation>
    <scope>NUCLEOTIDE SEQUENCE [LARGE SCALE GENOMIC DNA]</scope>
    <source>
        <strain evidence="1 4">SJOD-M-33</strain>
        <strain evidence="2 3">SJOD-M-5</strain>
    </source>
</reference>
<name>A0A6L4WN89_9BACT</name>
<evidence type="ECO:0000313" key="4">
    <source>
        <dbReference type="Proteomes" id="UP000472839"/>
    </source>
</evidence>
<proteinExistence type="predicted"/>
<sequence length="93" mass="10920">MNKNIKTKTIQIETKLNGVLIKGELEFSSKDYGVRLIEPFKDSHSSHLQYAVPAKYVYKKSENPDCHEIKLYEKSKEILESMYLKKIKEEIKL</sequence>
<dbReference type="EMBL" id="WFKK01000087">
    <property type="protein sequence ID" value="KAB7884363.1"/>
    <property type="molecule type" value="Genomic_DNA"/>
</dbReference>
<comment type="caution">
    <text evidence="1">The sequence shown here is derived from an EMBL/GenBank/DDBJ whole genome shotgun (WGS) entry which is preliminary data.</text>
</comment>
<dbReference type="Proteomes" id="UP000461010">
    <property type="component" value="Unassembled WGS sequence"/>
</dbReference>
<accession>A0A6L4WN89</accession>
<organism evidence="1 4">
    <name type="scientific">Poseidonibacter ostreae</name>
    <dbReference type="NCBI Taxonomy" id="2654171"/>
    <lineage>
        <taxon>Bacteria</taxon>
        <taxon>Pseudomonadati</taxon>
        <taxon>Campylobacterota</taxon>
        <taxon>Epsilonproteobacteria</taxon>
        <taxon>Campylobacterales</taxon>
        <taxon>Arcobacteraceae</taxon>
        <taxon>Poseidonibacter</taxon>
    </lineage>
</organism>
<dbReference type="Proteomes" id="UP000472839">
    <property type="component" value="Unassembled WGS sequence"/>
</dbReference>
<gene>
    <name evidence="2" type="ORF">GBG18_14535</name>
    <name evidence="1" type="ORF">GBG19_15855</name>
</gene>
<evidence type="ECO:0000313" key="1">
    <source>
        <dbReference type="EMBL" id="KAB7884363.1"/>
    </source>
</evidence>
<keyword evidence="3" id="KW-1185">Reference proteome</keyword>